<dbReference type="AlphaFoldDB" id="A0A6A6UBG7"/>
<evidence type="ECO:0000313" key="1">
    <source>
        <dbReference type="EMBL" id="KAF2669599.1"/>
    </source>
</evidence>
<protein>
    <submittedName>
        <fullName evidence="1">Uncharacterized protein</fullName>
    </submittedName>
</protein>
<accession>A0A6A6UBG7</accession>
<reference evidence="1" key="1">
    <citation type="journal article" date="2020" name="Stud. Mycol.">
        <title>101 Dothideomycetes genomes: a test case for predicting lifestyles and emergence of pathogens.</title>
        <authorList>
            <person name="Haridas S."/>
            <person name="Albert R."/>
            <person name="Binder M."/>
            <person name="Bloem J."/>
            <person name="Labutti K."/>
            <person name="Salamov A."/>
            <person name="Andreopoulos B."/>
            <person name="Baker S."/>
            <person name="Barry K."/>
            <person name="Bills G."/>
            <person name="Bluhm B."/>
            <person name="Cannon C."/>
            <person name="Castanera R."/>
            <person name="Culley D."/>
            <person name="Daum C."/>
            <person name="Ezra D."/>
            <person name="Gonzalez J."/>
            <person name="Henrissat B."/>
            <person name="Kuo A."/>
            <person name="Liang C."/>
            <person name="Lipzen A."/>
            <person name="Lutzoni F."/>
            <person name="Magnuson J."/>
            <person name="Mondo S."/>
            <person name="Nolan M."/>
            <person name="Ohm R."/>
            <person name="Pangilinan J."/>
            <person name="Park H.-J."/>
            <person name="Ramirez L."/>
            <person name="Alfaro M."/>
            <person name="Sun H."/>
            <person name="Tritt A."/>
            <person name="Yoshinaga Y."/>
            <person name="Zwiers L.-H."/>
            <person name="Turgeon B."/>
            <person name="Goodwin S."/>
            <person name="Spatafora J."/>
            <person name="Crous P."/>
            <person name="Grigoriev I."/>
        </authorList>
    </citation>
    <scope>NUCLEOTIDE SEQUENCE</scope>
    <source>
        <strain evidence="1">CBS 115976</strain>
    </source>
</reference>
<dbReference type="EMBL" id="MU004235">
    <property type="protein sequence ID" value="KAF2669599.1"/>
    <property type="molecule type" value="Genomic_DNA"/>
</dbReference>
<sequence>MFRYIISKLTLRNDNLIESEFEDHKALVLTGSRSVSHDLTQFEHQLHQLSQSDNSRITPPRAHAQANSARLITTPANIRTTHARTEDTAGDTDEIRAELDQLRANLRQITALNQQLRAPVRGNRNRAARCSERPKHTTRAIARIGIDAEGDTVAVERQWPRGCPLCQVSFCHPLCPYLRAQMKPGE</sequence>
<dbReference type="Proteomes" id="UP000799302">
    <property type="component" value="Unassembled WGS sequence"/>
</dbReference>
<name>A0A6A6UBG7_9PEZI</name>
<proteinExistence type="predicted"/>
<keyword evidence="2" id="KW-1185">Reference proteome</keyword>
<evidence type="ECO:0000313" key="2">
    <source>
        <dbReference type="Proteomes" id="UP000799302"/>
    </source>
</evidence>
<organism evidence="1 2">
    <name type="scientific">Microthyrium microscopicum</name>
    <dbReference type="NCBI Taxonomy" id="703497"/>
    <lineage>
        <taxon>Eukaryota</taxon>
        <taxon>Fungi</taxon>
        <taxon>Dikarya</taxon>
        <taxon>Ascomycota</taxon>
        <taxon>Pezizomycotina</taxon>
        <taxon>Dothideomycetes</taxon>
        <taxon>Dothideomycetes incertae sedis</taxon>
        <taxon>Microthyriales</taxon>
        <taxon>Microthyriaceae</taxon>
        <taxon>Microthyrium</taxon>
    </lineage>
</organism>
<gene>
    <name evidence="1" type="ORF">BT63DRAFT_479396</name>
</gene>